<feature type="domain" description="NTF2" evidence="7">
    <location>
        <begin position="429"/>
        <end position="555"/>
    </location>
</feature>
<dbReference type="Pfam" id="PF22602">
    <property type="entry name" value="NXF_NTF2"/>
    <property type="match status" value="2"/>
</dbReference>
<dbReference type="InterPro" id="IPR040736">
    <property type="entry name" value="Mex67_RRM"/>
</dbReference>
<evidence type="ECO:0000313" key="9">
    <source>
        <dbReference type="Proteomes" id="UP000646827"/>
    </source>
</evidence>
<dbReference type="GO" id="GO:0003723">
    <property type="term" value="F:RNA binding"/>
    <property type="evidence" value="ECO:0007669"/>
    <property type="project" value="TreeGrafter"/>
</dbReference>
<reference evidence="8 9" key="1">
    <citation type="submission" date="2020-12" db="EMBL/GenBank/DDBJ databases">
        <title>Metabolic potential, ecology and presence of endohyphal bacteria is reflected in genomic diversity of Mucoromycotina.</title>
        <authorList>
            <person name="Muszewska A."/>
            <person name="Okrasinska A."/>
            <person name="Steczkiewicz K."/>
            <person name="Drgas O."/>
            <person name="Orlowska M."/>
            <person name="Perlinska-Lenart U."/>
            <person name="Aleksandrzak-Piekarczyk T."/>
            <person name="Szatraj K."/>
            <person name="Zielenkiewicz U."/>
            <person name="Pilsyk S."/>
            <person name="Malc E."/>
            <person name="Mieczkowski P."/>
            <person name="Kruszewska J.S."/>
            <person name="Biernat P."/>
            <person name="Pawlowska J."/>
        </authorList>
    </citation>
    <scope>NUCLEOTIDE SEQUENCE [LARGE SCALE GENOMIC DNA]</scope>
    <source>
        <strain evidence="8 9">CBS 142.35</strain>
    </source>
</reference>
<keyword evidence="9" id="KW-1185">Reference proteome</keyword>
<dbReference type="GO" id="GO:0005634">
    <property type="term" value="C:nucleus"/>
    <property type="evidence" value="ECO:0007669"/>
    <property type="project" value="UniProtKB-SubCell"/>
</dbReference>
<evidence type="ECO:0000256" key="2">
    <source>
        <dbReference type="ARBA" id="ARBA00009285"/>
    </source>
</evidence>
<dbReference type="InterPro" id="IPR032710">
    <property type="entry name" value="NTF2-like_dom_sf"/>
</dbReference>
<dbReference type="Gene3D" id="3.80.10.10">
    <property type="entry name" value="Ribonuclease Inhibitor"/>
    <property type="match status" value="1"/>
</dbReference>
<accession>A0A8H7SEN3</accession>
<comment type="subcellular location">
    <subcellularLocation>
        <location evidence="1">Nucleus</location>
    </subcellularLocation>
</comment>
<dbReference type="SUPFAM" id="SSF54427">
    <property type="entry name" value="NTF2-like"/>
    <property type="match status" value="1"/>
</dbReference>
<dbReference type="PANTHER" id="PTHR10662:SF22">
    <property type="entry name" value="NUCLEAR RNA EXPORT FACTOR 1"/>
    <property type="match status" value="1"/>
</dbReference>
<organism evidence="8 9">
    <name type="scientific">Circinella minor</name>
    <dbReference type="NCBI Taxonomy" id="1195481"/>
    <lineage>
        <taxon>Eukaryota</taxon>
        <taxon>Fungi</taxon>
        <taxon>Fungi incertae sedis</taxon>
        <taxon>Mucoromycota</taxon>
        <taxon>Mucoromycotina</taxon>
        <taxon>Mucoromycetes</taxon>
        <taxon>Mucorales</taxon>
        <taxon>Lichtheimiaceae</taxon>
        <taxon>Circinella</taxon>
    </lineage>
</organism>
<gene>
    <name evidence="8" type="ORF">INT45_001025</name>
</gene>
<evidence type="ECO:0000256" key="5">
    <source>
        <dbReference type="ARBA" id="ARBA00023242"/>
    </source>
</evidence>
<dbReference type="GO" id="GO:0016973">
    <property type="term" value="P:poly(A)+ mRNA export from nucleus"/>
    <property type="evidence" value="ECO:0007669"/>
    <property type="project" value="TreeGrafter"/>
</dbReference>
<feature type="region of interest" description="Disordered" evidence="6">
    <location>
        <begin position="1"/>
        <end position="132"/>
    </location>
</feature>
<dbReference type="InterPro" id="IPR018222">
    <property type="entry name" value="Nuclear_transport_factor_2_euk"/>
</dbReference>
<proteinExistence type="inferred from homology"/>
<feature type="region of interest" description="Disordered" evidence="6">
    <location>
        <begin position="228"/>
        <end position="247"/>
    </location>
</feature>
<sequence>MSNNSRGRGRRQYNNNYNNNDDYYDQPSNSPSILSRLGPGGGQQQQQQQPQRNFNNSGANRGFDNNFNNNNNSNRQNINDDLFSSDGRSQQPRGGGRGGGHRGSRGRGRGNFDGGHQNQDTQQRWRGSNRRQYTRKFADEDIEMDSPLIDGQGIVVAVSGHGSGSEEKLLGFLQRKSKHQWQPLNVRPEQGTLFITVADENTASSLLRINGYTFGNVVLSIRKVGGNAGDGNQQHQRQQQQRGGRSNALEEFLQERWDAPRGFLSMDELPQSRHPITTVISRLLQLASQLFGNSVMTMSFARNNLWSVKPLRSLPDLFPGLQNLSIQDNEIAEFRSLDDFSNKFSNLTELMLMGNPIQSQYDLQKYQSEVKRRFPSVQILDQQPVGTSATPAFEATNSPVAGGFGTPPPPSTVPEIRGNFYDQPSSQQATEDLLSQYFPLFDSNRAALVSLYDEQSCFSITVAANAPYAAATWGQGQRVVIGSANISQRLASLPPTIHDLTAPNIVVDAIQTAVQQNVLLTITIHGKFKEATGANGQVYGFDRIMVVVPAQQGSR</sequence>
<keyword evidence="5" id="KW-0539">Nucleus</keyword>
<evidence type="ECO:0000313" key="8">
    <source>
        <dbReference type="EMBL" id="KAG2226678.1"/>
    </source>
</evidence>
<comment type="similarity">
    <text evidence="2">Belongs to the NXF family.</text>
</comment>
<keyword evidence="3" id="KW-0813">Transport</keyword>
<feature type="compositionally biased region" description="Low complexity" evidence="6">
    <location>
        <begin position="65"/>
        <end position="92"/>
    </location>
</feature>
<protein>
    <recommendedName>
        <fullName evidence="7">NTF2 domain-containing protein</fullName>
    </recommendedName>
</protein>
<feature type="compositionally biased region" description="Low complexity" evidence="6">
    <location>
        <begin position="231"/>
        <end position="245"/>
    </location>
</feature>
<dbReference type="PANTHER" id="PTHR10662">
    <property type="entry name" value="NUCLEAR RNA EXPORT FACTOR"/>
    <property type="match status" value="1"/>
</dbReference>
<evidence type="ECO:0000256" key="6">
    <source>
        <dbReference type="SAM" id="MobiDB-lite"/>
    </source>
</evidence>
<feature type="compositionally biased region" description="Polar residues" evidence="6">
    <location>
        <begin position="116"/>
        <end position="126"/>
    </location>
</feature>
<evidence type="ECO:0000259" key="7">
    <source>
        <dbReference type="PROSITE" id="PS50177"/>
    </source>
</evidence>
<evidence type="ECO:0000256" key="3">
    <source>
        <dbReference type="ARBA" id="ARBA00022448"/>
    </source>
</evidence>
<dbReference type="OrthoDB" id="25872at2759"/>
<dbReference type="SUPFAM" id="SSF52058">
    <property type="entry name" value="L domain-like"/>
    <property type="match status" value="1"/>
</dbReference>
<dbReference type="Gene3D" id="3.10.450.50">
    <property type="match status" value="1"/>
</dbReference>
<dbReference type="InterPro" id="IPR030217">
    <property type="entry name" value="NXF_fam"/>
</dbReference>
<dbReference type="Proteomes" id="UP000646827">
    <property type="component" value="Unassembled WGS sequence"/>
</dbReference>
<dbReference type="AlphaFoldDB" id="A0A8H7SEN3"/>
<feature type="compositionally biased region" description="Low complexity" evidence="6">
    <location>
        <begin position="1"/>
        <end position="30"/>
    </location>
</feature>
<evidence type="ECO:0000256" key="1">
    <source>
        <dbReference type="ARBA" id="ARBA00004123"/>
    </source>
</evidence>
<dbReference type="Pfam" id="PF18444">
    <property type="entry name" value="RRM_9"/>
    <property type="match status" value="1"/>
</dbReference>
<feature type="compositionally biased region" description="Basic residues" evidence="6">
    <location>
        <begin position="99"/>
        <end position="108"/>
    </location>
</feature>
<dbReference type="InterPro" id="IPR002075">
    <property type="entry name" value="NTF2_dom"/>
</dbReference>
<dbReference type="PROSITE" id="PS50177">
    <property type="entry name" value="NTF2_DOMAIN"/>
    <property type="match status" value="1"/>
</dbReference>
<name>A0A8H7SEN3_9FUNG</name>
<keyword evidence="4" id="KW-0509">mRNA transport</keyword>
<evidence type="ECO:0000256" key="4">
    <source>
        <dbReference type="ARBA" id="ARBA00022816"/>
    </source>
</evidence>
<dbReference type="EMBL" id="JAEPRB010000014">
    <property type="protein sequence ID" value="KAG2226678.1"/>
    <property type="molecule type" value="Genomic_DNA"/>
</dbReference>
<comment type="caution">
    <text evidence="8">The sequence shown here is derived from an EMBL/GenBank/DDBJ whole genome shotgun (WGS) entry which is preliminary data.</text>
</comment>
<dbReference type="InterPro" id="IPR032675">
    <property type="entry name" value="LRR_dom_sf"/>
</dbReference>